<feature type="transmembrane region" description="Helical" evidence="9">
    <location>
        <begin position="231"/>
        <end position="254"/>
    </location>
</feature>
<dbReference type="Proteomes" id="UP001387110">
    <property type="component" value="Unassembled WGS sequence"/>
</dbReference>
<keyword evidence="3" id="KW-0813">Transport</keyword>
<comment type="similarity">
    <text evidence="2">Belongs to the amino acid-polyamine-organocation (APC) superfamily. Basic amino acid/polyamine antiporter (APA) (TC 2.A.3.2) family.</text>
</comment>
<feature type="transmembrane region" description="Helical" evidence="9">
    <location>
        <begin position="91"/>
        <end position="119"/>
    </location>
</feature>
<dbReference type="Pfam" id="PF13520">
    <property type="entry name" value="AA_permease_2"/>
    <property type="match status" value="1"/>
</dbReference>
<feature type="transmembrane region" description="Helical" evidence="9">
    <location>
        <begin position="7"/>
        <end position="26"/>
    </location>
</feature>
<evidence type="ECO:0000256" key="5">
    <source>
        <dbReference type="ARBA" id="ARBA00022692"/>
    </source>
</evidence>
<dbReference type="PANTHER" id="PTHR42770">
    <property type="entry name" value="AMINO ACID TRANSPORTER-RELATED"/>
    <property type="match status" value="1"/>
</dbReference>
<evidence type="ECO:0000313" key="10">
    <source>
        <dbReference type="EMBL" id="MEI4463666.1"/>
    </source>
</evidence>
<feature type="transmembrane region" description="Helical" evidence="9">
    <location>
        <begin position="327"/>
        <end position="348"/>
    </location>
</feature>
<feature type="transmembrane region" description="Helical" evidence="9">
    <location>
        <begin position="387"/>
        <end position="403"/>
    </location>
</feature>
<keyword evidence="6" id="KW-0029">Amino-acid transport</keyword>
<sequence>MMNQQKIGFFALAAMVIGSMVGGGAFNLPGAMAQSASAGPILIGWSITGIGMIMLALVFQHLANSKPELEGGIYAYAREGFGRFVGFNSAWGYWVSAWIGTVANITLVFNAISYFFPIFAAENRIFLLLMSVVVIWGLFWLVSSGIKEATLVNLITTIAKLVPILIFILLVGIAFNIKTFNLDIWGKGTELGSIFDQVKGTMLVTLWAFVGIEGAVVLSSRAKNRSDVGKATVTGLVGVLVIYILISVLSLGVLSQEQLAGLKEPTMAYVLEAAIGPIGATIIMIGLIISLSGALLGWTILASEISYLVAKDGAFPKAFAKTNRKGAPVGALLITQIATQVVAGIALFSAQTYLVLSSIAGICALLPYLLSALYSIRTSREERNQKMLLFSVIASAYSIWLVYASGIWYIVIAALVYAPGILAYALAEREQQRTGMSRYEWIASMILVVLAGVAVYGMVVGEIQL</sequence>
<organism evidence="10 11">
    <name type="scientific">Exiguobacterium indicum</name>
    <dbReference type="NCBI Taxonomy" id="296995"/>
    <lineage>
        <taxon>Bacteria</taxon>
        <taxon>Bacillati</taxon>
        <taxon>Bacillota</taxon>
        <taxon>Bacilli</taxon>
        <taxon>Bacillales</taxon>
        <taxon>Bacillales Family XII. Incertae Sedis</taxon>
        <taxon>Exiguobacterium</taxon>
    </lineage>
</organism>
<keyword evidence="11" id="KW-1185">Reference proteome</keyword>
<feature type="transmembrane region" description="Helical" evidence="9">
    <location>
        <begin position="274"/>
        <end position="301"/>
    </location>
</feature>
<dbReference type="RefSeq" id="WP_200864055.1">
    <property type="nucleotide sequence ID" value="NZ_FMYN01000005.1"/>
</dbReference>
<evidence type="ECO:0000256" key="4">
    <source>
        <dbReference type="ARBA" id="ARBA00022475"/>
    </source>
</evidence>
<dbReference type="PANTHER" id="PTHR42770:SF4">
    <property type="entry name" value="ARGININE_ORNITHINE ANTIPORTER-RELATED"/>
    <property type="match status" value="1"/>
</dbReference>
<feature type="transmembrane region" description="Helical" evidence="9">
    <location>
        <begin position="439"/>
        <end position="459"/>
    </location>
</feature>
<feature type="transmembrane region" description="Helical" evidence="9">
    <location>
        <begin position="38"/>
        <end position="59"/>
    </location>
</feature>
<feature type="transmembrane region" description="Helical" evidence="9">
    <location>
        <begin position="354"/>
        <end position="375"/>
    </location>
</feature>
<dbReference type="Gene3D" id="1.20.1740.10">
    <property type="entry name" value="Amino acid/polyamine transporter I"/>
    <property type="match status" value="1"/>
</dbReference>
<dbReference type="NCBIfam" id="TIGR00905">
    <property type="entry name" value="2A0302"/>
    <property type="match status" value="1"/>
</dbReference>
<evidence type="ECO:0000256" key="2">
    <source>
        <dbReference type="ARBA" id="ARBA00008220"/>
    </source>
</evidence>
<proteinExistence type="inferred from homology"/>
<protein>
    <submittedName>
        <fullName evidence="10">Basic amino acid/polyamine antiporter</fullName>
    </submittedName>
</protein>
<feature type="transmembrane region" description="Helical" evidence="9">
    <location>
        <begin position="125"/>
        <end position="142"/>
    </location>
</feature>
<evidence type="ECO:0000256" key="7">
    <source>
        <dbReference type="ARBA" id="ARBA00022989"/>
    </source>
</evidence>
<keyword evidence="4" id="KW-1003">Cell membrane</keyword>
<evidence type="ECO:0000256" key="1">
    <source>
        <dbReference type="ARBA" id="ARBA00004651"/>
    </source>
</evidence>
<keyword evidence="5 9" id="KW-0812">Transmembrane</keyword>
<dbReference type="InterPro" id="IPR004754">
    <property type="entry name" value="Amino_acid_antiprt"/>
</dbReference>
<keyword evidence="7 9" id="KW-1133">Transmembrane helix</keyword>
<dbReference type="EMBL" id="JBAWKY010000005">
    <property type="protein sequence ID" value="MEI4463666.1"/>
    <property type="molecule type" value="Genomic_DNA"/>
</dbReference>
<gene>
    <name evidence="10" type="ORF">SZL87_14670</name>
</gene>
<comment type="subcellular location">
    <subcellularLocation>
        <location evidence="1">Cell membrane</location>
        <topology evidence="1">Multi-pass membrane protein</topology>
    </subcellularLocation>
</comment>
<dbReference type="InterPro" id="IPR002293">
    <property type="entry name" value="AA/rel_permease1"/>
</dbReference>
<name>A0ABU8EL71_9BACL</name>
<keyword evidence="8 9" id="KW-0472">Membrane</keyword>
<evidence type="ECO:0000256" key="6">
    <source>
        <dbReference type="ARBA" id="ARBA00022970"/>
    </source>
</evidence>
<comment type="caution">
    <text evidence="10">The sequence shown here is derived from an EMBL/GenBank/DDBJ whole genome shotgun (WGS) entry which is preliminary data.</text>
</comment>
<dbReference type="InterPro" id="IPR050367">
    <property type="entry name" value="APC_superfamily"/>
</dbReference>
<feature type="transmembrane region" description="Helical" evidence="9">
    <location>
        <begin position="154"/>
        <end position="177"/>
    </location>
</feature>
<feature type="transmembrane region" description="Helical" evidence="9">
    <location>
        <begin position="409"/>
        <end position="427"/>
    </location>
</feature>
<evidence type="ECO:0000256" key="9">
    <source>
        <dbReference type="SAM" id="Phobius"/>
    </source>
</evidence>
<reference evidence="10 11" key="1">
    <citation type="submission" date="2023-12" db="EMBL/GenBank/DDBJ databases">
        <authorList>
            <person name="Easwaran N."/>
            <person name="Lazarus H.P.S."/>
        </authorList>
    </citation>
    <scope>NUCLEOTIDE SEQUENCE [LARGE SCALE GENOMIC DNA]</scope>
    <source>
        <strain evidence="10 11">VIT-2023</strain>
    </source>
</reference>
<evidence type="ECO:0000256" key="8">
    <source>
        <dbReference type="ARBA" id="ARBA00023136"/>
    </source>
</evidence>
<accession>A0ABU8EL71</accession>
<evidence type="ECO:0000313" key="11">
    <source>
        <dbReference type="Proteomes" id="UP001387110"/>
    </source>
</evidence>
<dbReference type="PIRSF" id="PIRSF006060">
    <property type="entry name" value="AA_transporter"/>
    <property type="match status" value="1"/>
</dbReference>
<evidence type="ECO:0000256" key="3">
    <source>
        <dbReference type="ARBA" id="ARBA00022448"/>
    </source>
</evidence>
<feature type="transmembrane region" description="Helical" evidence="9">
    <location>
        <begin position="197"/>
        <end position="219"/>
    </location>
</feature>